<gene>
    <name evidence="1" type="ORF">DKG77_12030</name>
</gene>
<proteinExistence type="predicted"/>
<dbReference type="Proteomes" id="UP000245762">
    <property type="component" value="Unassembled WGS sequence"/>
</dbReference>
<comment type="caution">
    <text evidence="1">The sequence shown here is derived from an EMBL/GenBank/DDBJ whole genome shotgun (WGS) entry which is preliminary data.</text>
</comment>
<accession>A0A316L1W3</accession>
<dbReference type="RefSeq" id="WP_133248456.1">
    <property type="nucleotide sequence ID" value="NZ_QGEG01000002.1"/>
</dbReference>
<evidence type="ECO:0000313" key="1">
    <source>
        <dbReference type="EMBL" id="PWL38949.1"/>
    </source>
</evidence>
<dbReference type="AlphaFoldDB" id="A0A316L1W3"/>
<name>A0A316L1W3_9FLAO</name>
<keyword evidence="2" id="KW-1185">Reference proteome</keyword>
<dbReference type="EMBL" id="QGEG01000002">
    <property type="protein sequence ID" value="PWL38949.1"/>
    <property type="molecule type" value="Genomic_DNA"/>
</dbReference>
<protein>
    <submittedName>
        <fullName evidence="1">Uncharacterized protein</fullName>
    </submittedName>
</protein>
<dbReference type="OrthoDB" id="1450879at2"/>
<evidence type="ECO:0000313" key="2">
    <source>
        <dbReference type="Proteomes" id="UP000245762"/>
    </source>
</evidence>
<reference evidence="1 2" key="1">
    <citation type="submission" date="2018-05" db="EMBL/GenBank/DDBJ databases">
        <title>Complete genome sequence of Flagellimonas aquimarina ECD12 isolated from seaweed Ecklonia cava.</title>
        <authorList>
            <person name="Choi S."/>
            <person name="Seong C."/>
        </authorList>
    </citation>
    <scope>NUCLEOTIDE SEQUENCE [LARGE SCALE GENOMIC DNA]</scope>
    <source>
        <strain evidence="1 2">ECD12</strain>
    </source>
</reference>
<organism evidence="1 2">
    <name type="scientific">Flagellimonas aquimarina</name>
    <dbReference type="NCBI Taxonomy" id="2201895"/>
    <lineage>
        <taxon>Bacteria</taxon>
        <taxon>Pseudomonadati</taxon>
        <taxon>Bacteroidota</taxon>
        <taxon>Flavobacteriia</taxon>
        <taxon>Flavobacteriales</taxon>
        <taxon>Flavobacteriaceae</taxon>
        <taxon>Flagellimonas</taxon>
    </lineage>
</organism>
<sequence length="122" mass="14205">MKDSNLPEHFQSIFHQLFEHATDLDCKLLLLDQILEIGDIKEIPLLEELENSENLALSNKAFKIRTSLLNKLGRPPSKKKTRLPMNLCFLYDEFDIKPAKLKGLDMDFEVSLEIFETEQENQ</sequence>